<protein>
    <recommendedName>
        <fullName evidence="4">DUF4175 domain-containing protein</fullName>
    </recommendedName>
</protein>
<evidence type="ECO:0000313" key="2">
    <source>
        <dbReference type="EMBL" id="KGN42576.1"/>
    </source>
</evidence>
<reference evidence="2 3" key="1">
    <citation type="submission" date="2013-08" db="EMBL/GenBank/DDBJ databases">
        <title>The genome sequence of Knoellia aerolata.</title>
        <authorList>
            <person name="Zhu W."/>
            <person name="Wang G."/>
        </authorList>
    </citation>
    <scope>NUCLEOTIDE SEQUENCE [LARGE SCALE GENOMIC DNA]</scope>
    <source>
        <strain evidence="2 3">DSM 18566</strain>
    </source>
</reference>
<organism evidence="2 3">
    <name type="scientific">Knoellia aerolata DSM 18566</name>
    <dbReference type="NCBI Taxonomy" id="1385519"/>
    <lineage>
        <taxon>Bacteria</taxon>
        <taxon>Bacillati</taxon>
        <taxon>Actinomycetota</taxon>
        <taxon>Actinomycetes</taxon>
        <taxon>Micrococcales</taxon>
        <taxon>Intrasporangiaceae</taxon>
        <taxon>Knoellia</taxon>
    </lineage>
</organism>
<gene>
    <name evidence="2" type="ORF">N801_15410</name>
</gene>
<name>A0A0A0K459_9MICO</name>
<dbReference type="STRING" id="1385519.N801_15410"/>
<comment type="caution">
    <text evidence="2">The sequence shown here is derived from an EMBL/GenBank/DDBJ whole genome shotgun (WGS) entry which is preliminary data.</text>
</comment>
<keyword evidence="1" id="KW-0472">Membrane</keyword>
<keyword evidence="1" id="KW-1133">Transmembrane helix</keyword>
<dbReference type="AlphaFoldDB" id="A0A0A0K459"/>
<dbReference type="eggNOG" id="ENOG5033H2C">
    <property type="taxonomic scope" value="Bacteria"/>
</dbReference>
<keyword evidence="1" id="KW-0812">Transmembrane</keyword>
<proteinExistence type="predicted"/>
<evidence type="ECO:0000313" key="3">
    <source>
        <dbReference type="Proteomes" id="UP000030013"/>
    </source>
</evidence>
<accession>A0A0A0K459</accession>
<feature type="transmembrane region" description="Helical" evidence="1">
    <location>
        <begin position="33"/>
        <end position="53"/>
    </location>
</feature>
<sequence>MDGRQILERAAASVGVLGLVAVLPFYVSSGLAAPLWAIILLLLLWAALAVCAVRWFTRRPWVVLVLPVVAVVVWLLALTLGEQLLGWQA</sequence>
<dbReference type="EMBL" id="AVPL01000004">
    <property type="protein sequence ID" value="KGN42576.1"/>
    <property type="molecule type" value="Genomic_DNA"/>
</dbReference>
<evidence type="ECO:0000256" key="1">
    <source>
        <dbReference type="SAM" id="Phobius"/>
    </source>
</evidence>
<keyword evidence="3" id="KW-1185">Reference proteome</keyword>
<evidence type="ECO:0008006" key="4">
    <source>
        <dbReference type="Google" id="ProtNLM"/>
    </source>
</evidence>
<dbReference type="RefSeq" id="WP_035932666.1">
    <property type="nucleotide sequence ID" value="NZ_AVPL01000004.1"/>
</dbReference>
<dbReference type="Proteomes" id="UP000030013">
    <property type="component" value="Unassembled WGS sequence"/>
</dbReference>
<feature type="transmembrane region" description="Helical" evidence="1">
    <location>
        <begin position="60"/>
        <end position="80"/>
    </location>
</feature>
<feature type="transmembrane region" description="Helical" evidence="1">
    <location>
        <begin position="7"/>
        <end position="27"/>
    </location>
</feature>